<feature type="signal peptide" evidence="1">
    <location>
        <begin position="1"/>
        <end position="20"/>
    </location>
</feature>
<evidence type="ECO:0008006" key="4">
    <source>
        <dbReference type="Google" id="ProtNLM"/>
    </source>
</evidence>
<dbReference type="AlphaFoldDB" id="A0AAD7IAP1"/>
<keyword evidence="1" id="KW-0732">Signal</keyword>
<evidence type="ECO:0000313" key="2">
    <source>
        <dbReference type="EMBL" id="KAJ7737967.1"/>
    </source>
</evidence>
<name>A0AAD7IAP1_9AGAR</name>
<evidence type="ECO:0000256" key="1">
    <source>
        <dbReference type="SAM" id="SignalP"/>
    </source>
</evidence>
<dbReference type="EMBL" id="JARKIB010000114">
    <property type="protein sequence ID" value="KAJ7737967.1"/>
    <property type="molecule type" value="Genomic_DNA"/>
</dbReference>
<organism evidence="2 3">
    <name type="scientific">Mycena metata</name>
    <dbReference type="NCBI Taxonomy" id="1033252"/>
    <lineage>
        <taxon>Eukaryota</taxon>
        <taxon>Fungi</taxon>
        <taxon>Dikarya</taxon>
        <taxon>Basidiomycota</taxon>
        <taxon>Agaricomycotina</taxon>
        <taxon>Agaricomycetes</taxon>
        <taxon>Agaricomycetidae</taxon>
        <taxon>Agaricales</taxon>
        <taxon>Marasmiineae</taxon>
        <taxon>Mycenaceae</taxon>
        <taxon>Mycena</taxon>
    </lineage>
</organism>
<gene>
    <name evidence="2" type="ORF">B0H16DRAFT_1571315</name>
</gene>
<keyword evidence="3" id="KW-1185">Reference proteome</keyword>
<accession>A0AAD7IAP1</accession>
<comment type="caution">
    <text evidence="2">The sequence shown here is derived from an EMBL/GenBank/DDBJ whole genome shotgun (WGS) entry which is preliminary data.</text>
</comment>
<protein>
    <recommendedName>
        <fullName evidence="4">Secreted protein</fullName>
    </recommendedName>
</protein>
<feature type="chain" id="PRO_5042287944" description="Secreted protein" evidence="1">
    <location>
        <begin position="21"/>
        <end position="76"/>
    </location>
</feature>
<sequence>MPPVACFVVYGLLQWWRASGIRYVGVPGVPERQHSRAVFAGRRNEKSTMLQQSATEYDWLGEKETESGGLSIIGHR</sequence>
<evidence type="ECO:0000313" key="3">
    <source>
        <dbReference type="Proteomes" id="UP001215598"/>
    </source>
</evidence>
<dbReference type="Proteomes" id="UP001215598">
    <property type="component" value="Unassembled WGS sequence"/>
</dbReference>
<proteinExistence type="predicted"/>
<reference evidence="2" key="1">
    <citation type="submission" date="2023-03" db="EMBL/GenBank/DDBJ databases">
        <title>Massive genome expansion in bonnet fungi (Mycena s.s.) driven by repeated elements and novel gene families across ecological guilds.</title>
        <authorList>
            <consortium name="Lawrence Berkeley National Laboratory"/>
            <person name="Harder C.B."/>
            <person name="Miyauchi S."/>
            <person name="Viragh M."/>
            <person name="Kuo A."/>
            <person name="Thoen E."/>
            <person name="Andreopoulos B."/>
            <person name="Lu D."/>
            <person name="Skrede I."/>
            <person name="Drula E."/>
            <person name="Henrissat B."/>
            <person name="Morin E."/>
            <person name="Kohler A."/>
            <person name="Barry K."/>
            <person name="LaButti K."/>
            <person name="Morin E."/>
            <person name="Salamov A."/>
            <person name="Lipzen A."/>
            <person name="Mereny Z."/>
            <person name="Hegedus B."/>
            <person name="Baldrian P."/>
            <person name="Stursova M."/>
            <person name="Weitz H."/>
            <person name="Taylor A."/>
            <person name="Grigoriev I.V."/>
            <person name="Nagy L.G."/>
            <person name="Martin F."/>
            <person name="Kauserud H."/>
        </authorList>
    </citation>
    <scope>NUCLEOTIDE SEQUENCE</scope>
    <source>
        <strain evidence="2">CBHHK182m</strain>
    </source>
</reference>